<organism evidence="1 2">
    <name type="scientific">Herbaspirillum rubrisubalbicans</name>
    <dbReference type="NCBI Taxonomy" id="80842"/>
    <lineage>
        <taxon>Bacteria</taxon>
        <taxon>Pseudomonadati</taxon>
        <taxon>Pseudomonadota</taxon>
        <taxon>Betaproteobacteria</taxon>
        <taxon>Burkholderiales</taxon>
        <taxon>Oxalobacteraceae</taxon>
        <taxon>Herbaspirillum</taxon>
    </lineage>
</organism>
<evidence type="ECO:0000313" key="1">
    <source>
        <dbReference type="EMBL" id="RAM63137.1"/>
    </source>
</evidence>
<protein>
    <recommendedName>
        <fullName evidence="3">Head-tail adaptor protein</fullName>
    </recommendedName>
</protein>
<dbReference type="InterPro" id="IPR038666">
    <property type="entry name" value="SSP1_head-tail_sf"/>
</dbReference>
<sequence>MTLDEPMAGELNRRVQIRHRQDLPLADAELAHEFGAGRRRWAKIEPVGAATYAGSVQIDEKVTHRVFLRRIDGITSDHEIVHGDQVYRVRRSMAMNGAPRFTMLEVEEL</sequence>
<proteinExistence type="predicted"/>
<name>A0ABX9BYQ6_9BURK</name>
<dbReference type="Gene3D" id="2.40.10.270">
    <property type="entry name" value="Bacteriophage SPP1 head-tail adaptor protein"/>
    <property type="match status" value="1"/>
</dbReference>
<dbReference type="Pfam" id="PF05521">
    <property type="entry name" value="Phage_HCP"/>
    <property type="match status" value="1"/>
</dbReference>
<evidence type="ECO:0008006" key="3">
    <source>
        <dbReference type="Google" id="ProtNLM"/>
    </source>
</evidence>
<dbReference type="RefSeq" id="WP_017452157.1">
    <property type="nucleotide sequence ID" value="NZ_JUGD01000022.1"/>
</dbReference>
<comment type="caution">
    <text evidence="1">The sequence shown here is derived from an EMBL/GenBank/DDBJ whole genome shotgun (WGS) entry which is preliminary data.</text>
</comment>
<reference evidence="1 2" key="1">
    <citation type="submission" date="2014-12" db="EMBL/GenBank/DDBJ databases">
        <title>Complete genome sequence of Herbaspirillum rubrisubalbicans Os38.</title>
        <authorList>
            <person name="Chen M."/>
            <person name="An Q."/>
        </authorList>
    </citation>
    <scope>NUCLEOTIDE SEQUENCE [LARGE SCALE GENOMIC DNA]</scope>
    <source>
        <strain evidence="1 2">Os38</strain>
    </source>
</reference>
<evidence type="ECO:0000313" key="2">
    <source>
        <dbReference type="Proteomes" id="UP000248631"/>
    </source>
</evidence>
<dbReference type="InterPro" id="IPR008767">
    <property type="entry name" value="Phage_SPP1_head-tail_adaptor"/>
</dbReference>
<keyword evidence="2" id="KW-1185">Reference proteome</keyword>
<accession>A0ABX9BYQ6</accession>
<dbReference type="Proteomes" id="UP000248631">
    <property type="component" value="Unassembled WGS sequence"/>
</dbReference>
<gene>
    <name evidence="1" type="ORF">RB24_17580</name>
</gene>
<dbReference type="EMBL" id="JUGD01000022">
    <property type="protein sequence ID" value="RAM63137.1"/>
    <property type="molecule type" value="Genomic_DNA"/>
</dbReference>